<dbReference type="Proteomes" id="UP000326912">
    <property type="component" value="Unassembled WGS sequence"/>
</dbReference>
<organism evidence="12 13">
    <name type="scientific">Dictyobacter vulcani</name>
    <dbReference type="NCBI Taxonomy" id="2607529"/>
    <lineage>
        <taxon>Bacteria</taxon>
        <taxon>Bacillati</taxon>
        <taxon>Chloroflexota</taxon>
        <taxon>Ktedonobacteria</taxon>
        <taxon>Ktedonobacterales</taxon>
        <taxon>Dictyobacteraceae</taxon>
        <taxon>Dictyobacter</taxon>
    </lineage>
</organism>
<evidence type="ECO:0000256" key="2">
    <source>
        <dbReference type="ARBA" id="ARBA00005369"/>
    </source>
</evidence>
<dbReference type="AlphaFoldDB" id="A0A5J4KHX2"/>
<gene>
    <name evidence="12" type="ORF">KDW_02390</name>
</gene>
<evidence type="ECO:0000256" key="3">
    <source>
        <dbReference type="ARBA" id="ARBA00011890"/>
    </source>
</evidence>
<keyword evidence="7" id="KW-0808">Transferase</keyword>
<name>A0A5J4KHX2_9CHLR</name>
<dbReference type="GO" id="GO:0032259">
    <property type="term" value="P:methylation"/>
    <property type="evidence" value="ECO:0007669"/>
    <property type="project" value="UniProtKB-KW"/>
</dbReference>
<comment type="similarity">
    <text evidence="2">Belongs to the methyltransferase superfamily. L-isoaspartyl/D-aspartyl protein methyltransferase family.</text>
</comment>
<dbReference type="InterPro" id="IPR000682">
    <property type="entry name" value="PCMT"/>
</dbReference>
<sequence>MMFTLLAETYKDSVPFRKHLVTYLKEQDILHSPSIESALLMIPREAFVPVFFHTNAQSLSTSTLWITFDTTHPDYSSQVYQDQPLITHLNSYGMPDSSSSMPSVMVQMLEALDIQSNHTVLEIGTGTGYNAALIAYLAAGCTTIDREPAYVEQVHQIIQHFHLDAIRTYIADGVKGYPEYAPYDRIIVTASTPLIPMAWVDQLHAGGRLVCDLAGPLARAFLILDKIHHEMVNGLFLPIMLNFMPMQSDLLPHIQYSRFPKIVPMQEIQLDDDSISMIHDLLGSHSFRWFLQWHQRHIKLQQLIAPEKAHVLLIAPDERSYIDFSRVFLLMISLLGKQCSIRRMRSILRSGIMSYNLIRFGEN</sequence>
<evidence type="ECO:0000313" key="12">
    <source>
        <dbReference type="EMBL" id="GER86077.1"/>
    </source>
</evidence>
<keyword evidence="8" id="KW-0949">S-adenosyl-L-methionine</keyword>
<dbReference type="SUPFAM" id="SSF53335">
    <property type="entry name" value="S-adenosyl-L-methionine-dependent methyltransferases"/>
    <property type="match status" value="1"/>
</dbReference>
<evidence type="ECO:0000313" key="13">
    <source>
        <dbReference type="Proteomes" id="UP000326912"/>
    </source>
</evidence>
<dbReference type="PANTHER" id="PTHR11579:SF0">
    <property type="entry name" value="PROTEIN-L-ISOASPARTATE(D-ASPARTATE) O-METHYLTRANSFERASE"/>
    <property type="match status" value="1"/>
</dbReference>
<keyword evidence="6" id="KW-0489">Methyltransferase</keyword>
<dbReference type="EC" id="2.1.1.77" evidence="3"/>
<protein>
    <recommendedName>
        <fullName evidence="4">Protein-L-isoaspartate O-methyltransferase</fullName>
        <ecNumber evidence="3">2.1.1.77</ecNumber>
    </recommendedName>
    <alternativeName>
        <fullName evidence="11">L-isoaspartyl protein carboxyl methyltransferase</fullName>
    </alternativeName>
    <alternativeName>
        <fullName evidence="9">Protein L-isoaspartyl methyltransferase</fullName>
    </alternativeName>
    <alternativeName>
        <fullName evidence="10">Protein-beta-aspartate methyltransferase</fullName>
    </alternativeName>
</protein>
<dbReference type="GO" id="GO:0005737">
    <property type="term" value="C:cytoplasm"/>
    <property type="evidence" value="ECO:0007669"/>
    <property type="project" value="UniProtKB-SubCell"/>
</dbReference>
<evidence type="ECO:0000256" key="11">
    <source>
        <dbReference type="ARBA" id="ARBA00031350"/>
    </source>
</evidence>
<evidence type="ECO:0000256" key="5">
    <source>
        <dbReference type="ARBA" id="ARBA00022490"/>
    </source>
</evidence>
<dbReference type="Pfam" id="PF01135">
    <property type="entry name" value="PCMT"/>
    <property type="match status" value="1"/>
</dbReference>
<dbReference type="PROSITE" id="PS01279">
    <property type="entry name" value="PCMT"/>
    <property type="match status" value="1"/>
</dbReference>
<evidence type="ECO:0000256" key="10">
    <source>
        <dbReference type="ARBA" id="ARBA00031323"/>
    </source>
</evidence>
<evidence type="ECO:0000256" key="4">
    <source>
        <dbReference type="ARBA" id="ARBA00013346"/>
    </source>
</evidence>
<dbReference type="CDD" id="cd02440">
    <property type="entry name" value="AdoMet_MTases"/>
    <property type="match status" value="1"/>
</dbReference>
<reference evidence="12 13" key="1">
    <citation type="submission" date="2019-10" db="EMBL/GenBank/DDBJ databases">
        <title>Dictyobacter vulcani sp. nov., within the class Ktedonobacteria, isolated from soil of volcanic Mt. Zao.</title>
        <authorList>
            <person name="Zheng Y."/>
            <person name="Wang C.M."/>
            <person name="Sakai Y."/>
            <person name="Abe K."/>
            <person name="Yokota A."/>
            <person name="Yabe S."/>
        </authorList>
    </citation>
    <scope>NUCLEOTIDE SEQUENCE [LARGE SCALE GENOMIC DNA]</scope>
    <source>
        <strain evidence="12 13">W12</strain>
    </source>
</reference>
<comment type="caution">
    <text evidence="12">The sequence shown here is derived from an EMBL/GenBank/DDBJ whole genome shotgun (WGS) entry which is preliminary data.</text>
</comment>
<dbReference type="RefSeq" id="WP_151754265.1">
    <property type="nucleotide sequence ID" value="NZ_BKZW01000001.1"/>
</dbReference>
<accession>A0A5J4KHX2</accession>
<comment type="subcellular location">
    <subcellularLocation>
        <location evidence="1">Cytoplasm</location>
    </subcellularLocation>
</comment>
<keyword evidence="13" id="KW-1185">Reference proteome</keyword>
<evidence type="ECO:0000256" key="1">
    <source>
        <dbReference type="ARBA" id="ARBA00004496"/>
    </source>
</evidence>
<evidence type="ECO:0000256" key="7">
    <source>
        <dbReference type="ARBA" id="ARBA00022679"/>
    </source>
</evidence>
<evidence type="ECO:0000256" key="9">
    <source>
        <dbReference type="ARBA" id="ARBA00030757"/>
    </source>
</evidence>
<dbReference type="InterPro" id="IPR029063">
    <property type="entry name" value="SAM-dependent_MTases_sf"/>
</dbReference>
<proteinExistence type="inferred from homology"/>
<dbReference type="PANTHER" id="PTHR11579">
    <property type="entry name" value="PROTEIN-L-ISOASPARTATE O-METHYLTRANSFERASE"/>
    <property type="match status" value="1"/>
</dbReference>
<keyword evidence="5" id="KW-0963">Cytoplasm</keyword>
<dbReference type="GO" id="GO:0004719">
    <property type="term" value="F:protein-L-isoaspartate (D-aspartate) O-methyltransferase activity"/>
    <property type="evidence" value="ECO:0007669"/>
    <property type="project" value="UniProtKB-EC"/>
</dbReference>
<dbReference type="EMBL" id="BKZW01000001">
    <property type="protein sequence ID" value="GER86077.1"/>
    <property type="molecule type" value="Genomic_DNA"/>
</dbReference>
<evidence type="ECO:0000256" key="8">
    <source>
        <dbReference type="ARBA" id="ARBA00022691"/>
    </source>
</evidence>
<dbReference type="Gene3D" id="3.40.50.150">
    <property type="entry name" value="Vaccinia Virus protein VP39"/>
    <property type="match status" value="1"/>
</dbReference>
<evidence type="ECO:0000256" key="6">
    <source>
        <dbReference type="ARBA" id="ARBA00022603"/>
    </source>
</evidence>